<dbReference type="EMBL" id="JBHTBJ010000001">
    <property type="protein sequence ID" value="MFC7272365.1"/>
    <property type="molecule type" value="Genomic_DNA"/>
</dbReference>
<dbReference type="RefSeq" id="WP_378963753.1">
    <property type="nucleotide sequence ID" value="NZ_JBHTBJ010000001.1"/>
</dbReference>
<accession>A0ABW2HGW4</accession>
<feature type="transmembrane region" description="Helical" evidence="1">
    <location>
        <begin position="192"/>
        <end position="215"/>
    </location>
</feature>
<evidence type="ECO:0000313" key="3">
    <source>
        <dbReference type="Proteomes" id="UP001596548"/>
    </source>
</evidence>
<keyword evidence="1" id="KW-0472">Membrane</keyword>
<keyword evidence="1" id="KW-1133">Transmembrane helix</keyword>
<organism evidence="2 3">
    <name type="scientific">Paractinoplanes rhizophilus</name>
    <dbReference type="NCBI Taxonomy" id="1416877"/>
    <lineage>
        <taxon>Bacteria</taxon>
        <taxon>Bacillati</taxon>
        <taxon>Actinomycetota</taxon>
        <taxon>Actinomycetes</taxon>
        <taxon>Micromonosporales</taxon>
        <taxon>Micromonosporaceae</taxon>
        <taxon>Paractinoplanes</taxon>
    </lineage>
</organism>
<feature type="transmembrane region" description="Helical" evidence="1">
    <location>
        <begin position="93"/>
        <end position="113"/>
    </location>
</feature>
<keyword evidence="3" id="KW-1185">Reference proteome</keyword>
<evidence type="ECO:0000256" key="1">
    <source>
        <dbReference type="SAM" id="Phobius"/>
    </source>
</evidence>
<keyword evidence="1" id="KW-0812">Transmembrane</keyword>
<dbReference type="Proteomes" id="UP001596548">
    <property type="component" value="Unassembled WGS sequence"/>
</dbReference>
<protein>
    <submittedName>
        <fullName evidence="2">DUF2306 domain-containing protein</fullName>
    </submittedName>
</protein>
<feature type="transmembrane region" description="Helical" evidence="1">
    <location>
        <begin position="160"/>
        <end position="180"/>
    </location>
</feature>
<dbReference type="Pfam" id="PF10067">
    <property type="entry name" value="DUF2306"/>
    <property type="match status" value="1"/>
</dbReference>
<proteinExistence type="predicted"/>
<sequence>MDRNPTGRRIGRKYGPCAVIKTGANPARKPMIRAAGAGSMDGMTPRTSRLIPAGLIALTLIPAAGGAVRLGSLASGGPVTPGNERFFAMPVPVVLHIVAALIYCVLGAFQFAPRFRRRRPRWHRTAGWVLVPAGLTVALTGVWMTLAYEFPAVDGTAVKIERLIVGGVLAAAIVLAIRAVRRRDFAGHRAWMIRAYALAQGAGTQAFTQVPWMLLAGELDATGRAVALGGGWLINALIAEWIIRRKKRPARVPARPRYEVATS</sequence>
<comment type="caution">
    <text evidence="2">The sequence shown here is derived from an EMBL/GenBank/DDBJ whole genome shotgun (WGS) entry which is preliminary data.</text>
</comment>
<evidence type="ECO:0000313" key="2">
    <source>
        <dbReference type="EMBL" id="MFC7272365.1"/>
    </source>
</evidence>
<feature type="transmembrane region" description="Helical" evidence="1">
    <location>
        <begin position="125"/>
        <end position="148"/>
    </location>
</feature>
<feature type="transmembrane region" description="Helical" evidence="1">
    <location>
        <begin position="50"/>
        <end position="73"/>
    </location>
</feature>
<name>A0ABW2HGW4_9ACTN</name>
<gene>
    <name evidence="2" type="ORF">ACFQS1_00100</name>
</gene>
<feature type="transmembrane region" description="Helical" evidence="1">
    <location>
        <begin position="221"/>
        <end position="243"/>
    </location>
</feature>
<dbReference type="InterPro" id="IPR018750">
    <property type="entry name" value="DUF2306_membrane"/>
</dbReference>
<reference evidence="3" key="1">
    <citation type="journal article" date="2019" name="Int. J. Syst. Evol. Microbiol.">
        <title>The Global Catalogue of Microorganisms (GCM) 10K type strain sequencing project: providing services to taxonomists for standard genome sequencing and annotation.</title>
        <authorList>
            <consortium name="The Broad Institute Genomics Platform"/>
            <consortium name="The Broad Institute Genome Sequencing Center for Infectious Disease"/>
            <person name="Wu L."/>
            <person name="Ma J."/>
        </authorList>
    </citation>
    <scope>NUCLEOTIDE SEQUENCE [LARGE SCALE GENOMIC DNA]</scope>
    <source>
        <strain evidence="3">XZYJT-10</strain>
    </source>
</reference>